<dbReference type="AlphaFoldDB" id="A0A5J4PNA4"/>
<sequence>GRENCDLIVYTSDSSHFILNELTKTQPKYVSDHLTDGTLKIGKKNKAISQLKQTLKDISDVPPINSFIKQRTTKHCCFFNKLPSPPQGITATNAFNRLSSISPNGIHTPNPDIEAWGFEFWEFCDNQTYLLSLDILT</sequence>
<evidence type="ECO:0000313" key="1">
    <source>
        <dbReference type="EMBL" id="KAA6310019.1"/>
    </source>
</evidence>
<gene>
    <name evidence="1" type="ORF">EZS27_038603</name>
</gene>
<dbReference type="EMBL" id="SNRY01007644">
    <property type="protein sequence ID" value="KAA6310019.1"/>
    <property type="molecule type" value="Genomic_DNA"/>
</dbReference>
<accession>A0A5J4PNA4</accession>
<reference evidence="1" key="1">
    <citation type="submission" date="2019-03" db="EMBL/GenBank/DDBJ databases">
        <title>Single cell metagenomics reveals metabolic interactions within the superorganism composed of flagellate Streblomastix strix and complex community of Bacteroidetes bacteria on its surface.</title>
        <authorList>
            <person name="Treitli S.C."/>
            <person name="Kolisko M."/>
            <person name="Husnik F."/>
            <person name="Keeling P."/>
            <person name="Hampl V."/>
        </authorList>
    </citation>
    <scope>NUCLEOTIDE SEQUENCE</scope>
    <source>
        <strain evidence="1">STM</strain>
    </source>
</reference>
<proteinExistence type="predicted"/>
<organism evidence="1">
    <name type="scientific">termite gut metagenome</name>
    <dbReference type="NCBI Taxonomy" id="433724"/>
    <lineage>
        <taxon>unclassified sequences</taxon>
        <taxon>metagenomes</taxon>
        <taxon>organismal metagenomes</taxon>
    </lineage>
</organism>
<comment type="caution">
    <text evidence="1">The sequence shown here is derived from an EMBL/GenBank/DDBJ whole genome shotgun (WGS) entry which is preliminary data.</text>
</comment>
<protein>
    <submittedName>
        <fullName evidence="1">Uncharacterized protein</fullName>
    </submittedName>
</protein>
<name>A0A5J4PNA4_9ZZZZ</name>
<feature type="non-terminal residue" evidence="1">
    <location>
        <position position="1"/>
    </location>
</feature>